<dbReference type="Proteomes" id="UP000187203">
    <property type="component" value="Unassembled WGS sequence"/>
</dbReference>
<dbReference type="InterPro" id="IPR052929">
    <property type="entry name" value="RNase_H-like_EbsB-rel"/>
</dbReference>
<dbReference type="EMBL" id="AWUE01019133">
    <property type="protein sequence ID" value="OMO75895.1"/>
    <property type="molecule type" value="Genomic_DNA"/>
</dbReference>
<evidence type="ECO:0000313" key="3">
    <source>
        <dbReference type="EMBL" id="OMO75895.1"/>
    </source>
</evidence>
<feature type="region of interest" description="Disordered" evidence="1">
    <location>
        <begin position="1"/>
        <end position="24"/>
    </location>
</feature>
<dbReference type="InterPro" id="IPR002156">
    <property type="entry name" value="RNaseH_domain"/>
</dbReference>
<feature type="compositionally biased region" description="Basic and acidic residues" evidence="1">
    <location>
        <begin position="53"/>
        <end position="65"/>
    </location>
</feature>
<keyword evidence="4" id="KW-1185">Reference proteome</keyword>
<sequence>MLCGRRKPLSPESGIRGSGQQSVGGTMRFANHVDSLMIANRAVRREIFGRENKGEVSSRVPREEGSSPIQYPGGGSSRVVQDQALLRINDGGNLQGLKQAAAFSIGRNLDGGSRRLRSLPGEDDDSVTGFTEIYGTHRSPHKGKAVMGVAEKRGVREKGVVEGVGESEGKKDHNWVEVGRENSMGLSAHMIPGVGLAKRGLNINSQREAQGRRGDPNKGQEQREDAATVAGEAFVFGAKSVSSSRRPPRKWKSATRVAAKYSFEALLQQQNEEGAAQEVPDGGTTGDESTNEPAARMAKNKERVEVVQWSPPGEDVLKVNVDASFVEDRNRVGVGAVIRDSRGLVLCCAIRQYNFIQDSLVAEMQAIQFGEGADSIGKDFRFCKRLGS</sequence>
<reference evidence="4" key="1">
    <citation type="submission" date="2013-09" db="EMBL/GenBank/DDBJ databases">
        <title>Corchorus olitorius genome sequencing.</title>
        <authorList>
            <person name="Alam M."/>
            <person name="Haque M.S."/>
            <person name="Islam M.S."/>
            <person name="Emdad E.M."/>
            <person name="Islam M.M."/>
            <person name="Ahmed B."/>
            <person name="Halim A."/>
            <person name="Hossen Q.M.M."/>
            <person name="Hossain M.Z."/>
            <person name="Ahmed R."/>
            <person name="Khan M.M."/>
            <person name="Islam R."/>
            <person name="Rashid M.M."/>
            <person name="Khan S.A."/>
            <person name="Rahman M.S."/>
            <person name="Alam M."/>
            <person name="Yahiya A.S."/>
            <person name="Khan M.S."/>
            <person name="Azam M.S."/>
            <person name="Haque T."/>
            <person name="Lashkar M.Z.H."/>
            <person name="Akhand A.I."/>
            <person name="Morshed G."/>
            <person name="Roy S."/>
            <person name="Uddin K.S."/>
            <person name="Rabeya T."/>
            <person name="Hossain A.S."/>
            <person name="Chowdhury A."/>
            <person name="Snigdha A.R."/>
            <person name="Mortoza M.S."/>
            <person name="Matin S.A."/>
            <person name="Hoque S.M.E."/>
            <person name="Islam M.K."/>
            <person name="Roy D.K."/>
            <person name="Haider R."/>
            <person name="Moosa M.M."/>
            <person name="Elias S.M."/>
            <person name="Hasan A.M."/>
            <person name="Jahan S."/>
            <person name="Shafiuddin M."/>
            <person name="Mahmood N."/>
            <person name="Shommy N.S."/>
        </authorList>
    </citation>
    <scope>NUCLEOTIDE SEQUENCE [LARGE SCALE GENOMIC DNA]</scope>
    <source>
        <strain evidence="4">cv. O-4</strain>
    </source>
</reference>
<dbReference type="PANTHER" id="PTHR47074">
    <property type="entry name" value="BNAC02G40300D PROTEIN"/>
    <property type="match status" value="1"/>
</dbReference>
<accession>A0A1R3HZX6</accession>
<feature type="region of interest" description="Disordered" evidence="1">
    <location>
        <begin position="207"/>
        <end position="226"/>
    </location>
</feature>
<name>A0A1R3HZX6_9ROSI</name>
<feature type="domain" description="RNase H type-1" evidence="2">
    <location>
        <begin position="320"/>
        <end position="370"/>
    </location>
</feature>
<evidence type="ECO:0000259" key="2">
    <source>
        <dbReference type="Pfam" id="PF13456"/>
    </source>
</evidence>
<dbReference type="GO" id="GO:0004523">
    <property type="term" value="F:RNA-DNA hybrid ribonuclease activity"/>
    <property type="evidence" value="ECO:0007669"/>
    <property type="project" value="InterPro"/>
</dbReference>
<feature type="compositionally biased region" description="Basic and acidic residues" evidence="1">
    <location>
        <begin position="209"/>
        <end position="226"/>
    </location>
</feature>
<protein>
    <recommendedName>
        <fullName evidence="2">RNase H type-1 domain-containing protein</fullName>
    </recommendedName>
</protein>
<feature type="region of interest" description="Disordered" evidence="1">
    <location>
        <begin position="272"/>
        <end position="299"/>
    </location>
</feature>
<comment type="caution">
    <text evidence="3">The sequence shown here is derived from an EMBL/GenBank/DDBJ whole genome shotgun (WGS) entry which is preliminary data.</text>
</comment>
<dbReference type="InterPro" id="IPR044730">
    <property type="entry name" value="RNase_H-like_dom_plant"/>
</dbReference>
<dbReference type="CDD" id="cd06222">
    <property type="entry name" value="RNase_H_like"/>
    <property type="match status" value="1"/>
</dbReference>
<dbReference type="Pfam" id="PF13456">
    <property type="entry name" value="RVT_3"/>
    <property type="match status" value="1"/>
</dbReference>
<dbReference type="PANTHER" id="PTHR47074:SF11">
    <property type="entry name" value="REVERSE TRANSCRIPTASE-LIKE PROTEIN"/>
    <property type="match status" value="1"/>
</dbReference>
<feature type="region of interest" description="Disordered" evidence="1">
    <location>
        <begin position="53"/>
        <end position="76"/>
    </location>
</feature>
<proteinExistence type="predicted"/>
<evidence type="ECO:0000313" key="4">
    <source>
        <dbReference type="Proteomes" id="UP000187203"/>
    </source>
</evidence>
<dbReference type="OrthoDB" id="995925at2759"/>
<organism evidence="3 4">
    <name type="scientific">Corchorus olitorius</name>
    <dbReference type="NCBI Taxonomy" id="93759"/>
    <lineage>
        <taxon>Eukaryota</taxon>
        <taxon>Viridiplantae</taxon>
        <taxon>Streptophyta</taxon>
        <taxon>Embryophyta</taxon>
        <taxon>Tracheophyta</taxon>
        <taxon>Spermatophyta</taxon>
        <taxon>Magnoliopsida</taxon>
        <taxon>eudicotyledons</taxon>
        <taxon>Gunneridae</taxon>
        <taxon>Pentapetalae</taxon>
        <taxon>rosids</taxon>
        <taxon>malvids</taxon>
        <taxon>Malvales</taxon>
        <taxon>Malvaceae</taxon>
        <taxon>Grewioideae</taxon>
        <taxon>Apeibeae</taxon>
        <taxon>Corchorus</taxon>
    </lineage>
</organism>
<dbReference type="AlphaFoldDB" id="A0A1R3HZX6"/>
<dbReference type="GO" id="GO:0003676">
    <property type="term" value="F:nucleic acid binding"/>
    <property type="evidence" value="ECO:0007669"/>
    <property type="project" value="InterPro"/>
</dbReference>
<evidence type="ECO:0000256" key="1">
    <source>
        <dbReference type="SAM" id="MobiDB-lite"/>
    </source>
</evidence>
<gene>
    <name evidence="3" type="ORF">COLO4_25803</name>
</gene>